<organism evidence="1 2">
    <name type="scientific">Scutellospora calospora</name>
    <dbReference type="NCBI Taxonomy" id="85575"/>
    <lineage>
        <taxon>Eukaryota</taxon>
        <taxon>Fungi</taxon>
        <taxon>Fungi incertae sedis</taxon>
        <taxon>Mucoromycota</taxon>
        <taxon>Glomeromycotina</taxon>
        <taxon>Glomeromycetes</taxon>
        <taxon>Diversisporales</taxon>
        <taxon>Gigasporaceae</taxon>
        <taxon>Scutellospora</taxon>
    </lineage>
</organism>
<comment type="caution">
    <text evidence="1">The sequence shown here is derived from an EMBL/GenBank/DDBJ whole genome shotgun (WGS) entry which is preliminary data.</text>
</comment>
<keyword evidence="2" id="KW-1185">Reference proteome</keyword>
<evidence type="ECO:0000313" key="1">
    <source>
        <dbReference type="EMBL" id="CAG8648464.1"/>
    </source>
</evidence>
<feature type="non-terminal residue" evidence="1">
    <location>
        <position position="1"/>
    </location>
</feature>
<name>A0ACA9NJ88_9GLOM</name>
<protein>
    <submittedName>
        <fullName evidence="1">7638_t:CDS:1</fullName>
    </submittedName>
</protein>
<evidence type="ECO:0000313" key="2">
    <source>
        <dbReference type="Proteomes" id="UP000789860"/>
    </source>
</evidence>
<proteinExistence type="predicted"/>
<dbReference type="Proteomes" id="UP000789860">
    <property type="component" value="Unassembled WGS sequence"/>
</dbReference>
<sequence length="50" mass="5703">SISAYLEEKELVINFRLLQEVKVEIVADFLKNAIIQSVESILIKQDLLEG</sequence>
<reference evidence="1" key="1">
    <citation type="submission" date="2021-06" db="EMBL/GenBank/DDBJ databases">
        <authorList>
            <person name="Kallberg Y."/>
            <person name="Tangrot J."/>
            <person name="Rosling A."/>
        </authorList>
    </citation>
    <scope>NUCLEOTIDE SEQUENCE</scope>
    <source>
        <strain evidence="1">AU212A</strain>
    </source>
</reference>
<dbReference type="EMBL" id="CAJVPM010023167">
    <property type="protein sequence ID" value="CAG8648464.1"/>
    <property type="molecule type" value="Genomic_DNA"/>
</dbReference>
<gene>
    <name evidence="1" type="ORF">SCALOS_LOCUS8582</name>
</gene>
<accession>A0ACA9NJ88</accession>